<evidence type="ECO:0000256" key="5">
    <source>
        <dbReference type="ARBA" id="ARBA00023004"/>
    </source>
</evidence>
<sequence length="105" mass="10675">MREVADAGSGTVLARVDDVPAEGALELAVGERRVLLVRAGDTVAAYEAECPHQGCAVRPTRGNRLVCPCHGSAFDPADGGVLQGPATAALTPVDVVLTAGEVRLA</sequence>
<dbReference type="Gene3D" id="2.102.10.10">
    <property type="entry name" value="Rieske [2Fe-2S] iron-sulphur domain"/>
    <property type="match status" value="1"/>
</dbReference>
<dbReference type="GO" id="GO:0004497">
    <property type="term" value="F:monooxygenase activity"/>
    <property type="evidence" value="ECO:0007669"/>
    <property type="project" value="UniProtKB-ARBA"/>
</dbReference>
<dbReference type="PROSITE" id="PS51296">
    <property type="entry name" value="RIESKE"/>
    <property type="match status" value="1"/>
</dbReference>
<keyword evidence="12" id="KW-1185">Reference proteome</keyword>
<gene>
    <name evidence="11" type="ORF">SAMN06893097_105242</name>
</gene>
<evidence type="ECO:0000256" key="6">
    <source>
        <dbReference type="ARBA" id="ARBA00023014"/>
    </source>
</evidence>
<dbReference type="AlphaFoldDB" id="A0A285EFT6"/>
<comment type="function">
    <text evidence="1">Iron-sulfur subunit of the cytochrome bc1 complex, an essential component of the respiratory electron transport chain required for ATP synthesis. The bc1 complex catalyzes the oxidation of menaquinol and the reduction of cytochrome c in the respiratory chain. The bc1 complex operates through a Q-cycle mechanism that couples electron transfer to generation of the proton gradient that drives ATP synthesis.</text>
</comment>
<evidence type="ECO:0000256" key="2">
    <source>
        <dbReference type="ARBA" id="ARBA00015816"/>
    </source>
</evidence>
<evidence type="ECO:0000256" key="3">
    <source>
        <dbReference type="ARBA" id="ARBA00022714"/>
    </source>
</evidence>
<keyword evidence="11" id="KW-0223">Dioxygenase</keyword>
<dbReference type="GO" id="GO:0051213">
    <property type="term" value="F:dioxygenase activity"/>
    <property type="evidence" value="ECO:0007669"/>
    <property type="project" value="UniProtKB-KW"/>
</dbReference>
<dbReference type="CDD" id="cd03467">
    <property type="entry name" value="Rieske"/>
    <property type="match status" value="1"/>
</dbReference>
<evidence type="ECO:0000313" key="11">
    <source>
        <dbReference type="EMBL" id="SNX96901.1"/>
    </source>
</evidence>
<keyword evidence="5" id="KW-0408">Iron</keyword>
<dbReference type="PANTHER" id="PTHR10134">
    <property type="entry name" value="CYTOCHROME B-C1 COMPLEX SUBUNIT RIESKE, MITOCHONDRIAL"/>
    <property type="match status" value="1"/>
</dbReference>
<dbReference type="InterPro" id="IPR014349">
    <property type="entry name" value="Rieske_Fe-S_prot"/>
</dbReference>
<dbReference type="GO" id="GO:0016020">
    <property type="term" value="C:membrane"/>
    <property type="evidence" value="ECO:0007669"/>
    <property type="project" value="InterPro"/>
</dbReference>
<evidence type="ECO:0000256" key="7">
    <source>
        <dbReference type="ARBA" id="ARBA00023157"/>
    </source>
</evidence>
<dbReference type="InterPro" id="IPR017941">
    <property type="entry name" value="Rieske_2Fe-2S"/>
</dbReference>
<dbReference type="EMBL" id="OBDO01000005">
    <property type="protein sequence ID" value="SNX96901.1"/>
    <property type="molecule type" value="Genomic_DNA"/>
</dbReference>
<keyword evidence="4" id="KW-0479">Metal-binding</keyword>
<keyword evidence="6" id="KW-0411">Iron-sulfur</keyword>
<evidence type="ECO:0000313" key="12">
    <source>
        <dbReference type="Proteomes" id="UP000219514"/>
    </source>
</evidence>
<dbReference type="InterPro" id="IPR036922">
    <property type="entry name" value="Rieske_2Fe-2S_sf"/>
</dbReference>
<feature type="domain" description="Rieske" evidence="10">
    <location>
        <begin position="11"/>
        <end position="104"/>
    </location>
</feature>
<dbReference type="Proteomes" id="UP000219514">
    <property type="component" value="Unassembled WGS sequence"/>
</dbReference>
<comment type="cofactor">
    <cofactor evidence="9">
        <name>[2Fe-2S] cluster</name>
        <dbReference type="ChEBI" id="CHEBI:190135"/>
    </cofactor>
</comment>
<keyword evidence="7" id="KW-1015">Disulfide bond</keyword>
<keyword evidence="3" id="KW-0001">2Fe-2S</keyword>
<evidence type="ECO:0000256" key="9">
    <source>
        <dbReference type="ARBA" id="ARBA00034078"/>
    </source>
</evidence>
<dbReference type="GO" id="GO:0051537">
    <property type="term" value="F:2 iron, 2 sulfur cluster binding"/>
    <property type="evidence" value="ECO:0007669"/>
    <property type="project" value="UniProtKB-KW"/>
</dbReference>
<dbReference type="SUPFAM" id="SSF50022">
    <property type="entry name" value="ISP domain"/>
    <property type="match status" value="1"/>
</dbReference>
<dbReference type="GO" id="GO:0016705">
    <property type="term" value="F:oxidoreductase activity, acting on paired donors, with incorporation or reduction of molecular oxygen"/>
    <property type="evidence" value="ECO:0007669"/>
    <property type="project" value="UniProtKB-ARBA"/>
</dbReference>
<protein>
    <recommendedName>
        <fullName evidence="2">Cytochrome bc1 complex Rieske iron-sulfur subunit</fullName>
    </recommendedName>
    <alternativeName>
        <fullName evidence="8">Cytochrome bc1 reductase complex subunit QcrA</fullName>
    </alternativeName>
</protein>
<evidence type="ECO:0000256" key="4">
    <source>
        <dbReference type="ARBA" id="ARBA00022723"/>
    </source>
</evidence>
<evidence type="ECO:0000256" key="1">
    <source>
        <dbReference type="ARBA" id="ARBA00002494"/>
    </source>
</evidence>
<organism evidence="11 12">
    <name type="scientific">Geodermatophilus sabuli</name>
    <dbReference type="NCBI Taxonomy" id="1564158"/>
    <lineage>
        <taxon>Bacteria</taxon>
        <taxon>Bacillati</taxon>
        <taxon>Actinomycetota</taxon>
        <taxon>Actinomycetes</taxon>
        <taxon>Geodermatophilales</taxon>
        <taxon>Geodermatophilaceae</taxon>
        <taxon>Geodermatophilus</taxon>
    </lineage>
</organism>
<name>A0A285EFT6_9ACTN</name>
<dbReference type="GO" id="GO:0046872">
    <property type="term" value="F:metal ion binding"/>
    <property type="evidence" value="ECO:0007669"/>
    <property type="project" value="UniProtKB-KW"/>
</dbReference>
<accession>A0A285EFT6</accession>
<keyword evidence="11" id="KW-0560">Oxidoreductase</keyword>
<evidence type="ECO:0000259" key="10">
    <source>
        <dbReference type="PROSITE" id="PS51296"/>
    </source>
</evidence>
<dbReference type="InterPro" id="IPR005805">
    <property type="entry name" value="Rieske_Fe-S_prot_C"/>
</dbReference>
<proteinExistence type="predicted"/>
<dbReference type="PRINTS" id="PR00162">
    <property type="entry name" value="RIESKE"/>
</dbReference>
<dbReference type="Pfam" id="PF00355">
    <property type="entry name" value="Rieske"/>
    <property type="match status" value="1"/>
</dbReference>
<evidence type="ECO:0000256" key="8">
    <source>
        <dbReference type="ARBA" id="ARBA00029586"/>
    </source>
</evidence>
<reference evidence="11 12" key="1">
    <citation type="submission" date="2017-09" db="EMBL/GenBank/DDBJ databases">
        <authorList>
            <person name="Ehlers B."/>
            <person name="Leendertz F.H."/>
        </authorList>
    </citation>
    <scope>NUCLEOTIDE SEQUENCE [LARGE SCALE GENOMIC DNA]</scope>
    <source>
        <strain evidence="11 12">DSM 46844</strain>
    </source>
</reference>